<evidence type="ECO:0000256" key="10">
    <source>
        <dbReference type="ARBA" id="ARBA00022840"/>
    </source>
</evidence>
<evidence type="ECO:0000256" key="5">
    <source>
        <dbReference type="ARBA" id="ARBA00022553"/>
    </source>
</evidence>
<dbReference type="SUPFAM" id="SSF47384">
    <property type="entry name" value="Homodimeric domain of signal transducing histidine kinase"/>
    <property type="match status" value="1"/>
</dbReference>
<evidence type="ECO:0000256" key="1">
    <source>
        <dbReference type="ARBA" id="ARBA00000085"/>
    </source>
</evidence>
<evidence type="ECO:0000259" key="16">
    <source>
        <dbReference type="PROSITE" id="PS50885"/>
    </source>
</evidence>
<dbReference type="GO" id="GO:0005886">
    <property type="term" value="C:plasma membrane"/>
    <property type="evidence" value="ECO:0007669"/>
    <property type="project" value="UniProtKB-SubCell"/>
</dbReference>
<dbReference type="Pfam" id="PF00672">
    <property type="entry name" value="HAMP"/>
    <property type="match status" value="1"/>
</dbReference>
<dbReference type="Pfam" id="PF00512">
    <property type="entry name" value="HisKA"/>
    <property type="match status" value="1"/>
</dbReference>
<organism evidence="17 18">
    <name type="scientific">Acetivibrio mesophilus</name>
    <dbReference type="NCBI Taxonomy" id="2487273"/>
    <lineage>
        <taxon>Bacteria</taxon>
        <taxon>Bacillati</taxon>
        <taxon>Bacillota</taxon>
        <taxon>Clostridia</taxon>
        <taxon>Eubacteriales</taxon>
        <taxon>Oscillospiraceae</taxon>
        <taxon>Acetivibrio</taxon>
    </lineage>
</organism>
<dbReference type="PROSITE" id="PS50109">
    <property type="entry name" value="HIS_KIN"/>
    <property type="match status" value="1"/>
</dbReference>
<evidence type="ECO:0000256" key="4">
    <source>
        <dbReference type="ARBA" id="ARBA00022475"/>
    </source>
</evidence>
<dbReference type="PRINTS" id="PR00344">
    <property type="entry name" value="BCTRLSENSOR"/>
</dbReference>
<protein>
    <recommendedName>
        <fullName evidence="3">histidine kinase</fullName>
        <ecNumber evidence="3">2.7.13.3</ecNumber>
    </recommendedName>
</protein>
<dbReference type="GO" id="GO:0000155">
    <property type="term" value="F:phosphorelay sensor kinase activity"/>
    <property type="evidence" value="ECO:0007669"/>
    <property type="project" value="InterPro"/>
</dbReference>
<evidence type="ECO:0000256" key="2">
    <source>
        <dbReference type="ARBA" id="ARBA00004651"/>
    </source>
</evidence>
<evidence type="ECO:0000259" key="15">
    <source>
        <dbReference type="PROSITE" id="PS50109"/>
    </source>
</evidence>
<dbReference type="InterPro" id="IPR003594">
    <property type="entry name" value="HATPase_dom"/>
</dbReference>
<keyword evidence="4" id="KW-1003">Cell membrane</keyword>
<dbReference type="InterPro" id="IPR036097">
    <property type="entry name" value="HisK_dim/P_sf"/>
</dbReference>
<dbReference type="AlphaFoldDB" id="A0A4Q0I6P3"/>
<evidence type="ECO:0000256" key="11">
    <source>
        <dbReference type="ARBA" id="ARBA00022989"/>
    </source>
</evidence>
<evidence type="ECO:0000313" key="18">
    <source>
        <dbReference type="Proteomes" id="UP000289166"/>
    </source>
</evidence>
<reference evidence="18" key="1">
    <citation type="submission" date="2018-11" db="EMBL/GenBank/DDBJ databases">
        <title>Genome sequencing of a novel mesophilic and cellulolytic organism within the genus Hungateiclostridium.</title>
        <authorList>
            <person name="Rettenmaier R."/>
            <person name="Liebl W."/>
            <person name="Zverlov V."/>
        </authorList>
    </citation>
    <scope>NUCLEOTIDE SEQUENCE [LARGE SCALE GENOMIC DNA]</scope>
    <source>
        <strain evidence="18">N2K1</strain>
    </source>
</reference>
<dbReference type="InterPro" id="IPR050398">
    <property type="entry name" value="HssS/ArlS-like"/>
</dbReference>
<dbReference type="SUPFAM" id="SSF55874">
    <property type="entry name" value="ATPase domain of HSP90 chaperone/DNA topoisomerase II/histidine kinase"/>
    <property type="match status" value="1"/>
</dbReference>
<dbReference type="Gene3D" id="6.10.340.10">
    <property type="match status" value="1"/>
</dbReference>
<keyword evidence="9 17" id="KW-0418">Kinase</keyword>
<dbReference type="PROSITE" id="PS50885">
    <property type="entry name" value="HAMP"/>
    <property type="match status" value="1"/>
</dbReference>
<dbReference type="Proteomes" id="UP000289166">
    <property type="component" value="Unassembled WGS sequence"/>
</dbReference>
<dbReference type="InterPro" id="IPR003660">
    <property type="entry name" value="HAMP_dom"/>
</dbReference>
<dbReference type="CDD" id="cd00082">
    <property type="entry name" value="HisKA"/>
    <property type="match status" value="1"/>
</dbReference>
<dbReference type="InterPro" id="IPR004358">
    <property type="entry name" value="Sig_transdc_His_kin-like_C"/>
</dbReference>
<evidence type="ECO:0000256" key="6">
    <source>
        <dbReference type="ARBA" id="ARBA00022679"/>
    </source>
</evidence>
<dbReference type="SUPFAM" id="SSF158472">
    <property type="entry name" value="HAMP domain-like"/>
    <property type="match status" value="1"/>
</dbReference>
<evidence type="ECO:0000256" key="13">
    <source>
        <dbReference type="ARBA" id="ARBA00023136"/>
    </source>
</evidence>
<dbReference type="SMART" id="SM00304">
    <property type="entry name" value="HAMP"/>
    <property type="match status" value="1"/>
</dbReference>
<keyword evidence="10" id="KW-0067">ATP-binding</keyword>
<gene>
    <name evidence="17" type="ORF">EFD62_04740</name>
</gene>
<evidence type="ECO:0000256" key="12">
    <source>
        <dbReference type="ARBA" id="ARBA00023012"/>
    </source>
</evidence>
<dbReference type="FunFam" id="1.10.287.130:FF:000001">
    <property type="entry name" value="Two-component sensor histidine kinase"/>
    <property type="match status" value="1"/>
</dbReference>
<keyword evidence="12" id="KW-0902">Two-component regulatory system</keyword>
<comment type="catalytic activity">
    <reaction evidence="1">
        <text>ATP + protein L-histidine = ADP + protein N-phospho-L-histidine.</text>
        <dbReference type="EC" id="2.7.13.3"/>
    </reaction>
</comment>
<evidence type="ECO:0000256" key="3">
    <source>
        <dbReference type="ARBA" id="ARBA00012438"/>
    </source>
</evidence>
<keyword evidence="18" id="KW-1185">Reference proteome</keyword>
<feature type="domain" description="HAMP" evidence="16">
    <location>
        <begin position="223"/>
        <end position="275"/>
    </location>
</feature>
<feature type="transmembrane region" description="Helical" evidence="14">
    <location>
        <begin position="202"/>
        <end position="221"/>
    </location>
</feature>
<evidence type="ECO:0000256" key="7">
    <source>
        <dbReference type="ARBA" id="ARBA00022692"/>
    </source>
</evidence>
<dbReference type="SMART" id="SM00388">
    <property type="entry name" value="HisKA"/>
    <property type="match status" value="1"/>
</dbReference>
<comment type="subcellular location">
    <subcellularLocation>
        <location evidence="2">Cell membrane</location>
        <topology evidence="2">Multi-pass membrane protein</topology>
    </subcellularLocation>
</comment>
<dbReference type="Gene3D" id="1.10.287.130">
    <property type="match status" value="1"/>
</dbReference>
<dbReference type="EC" id="2.7.13.3" evidence="3"/>
<proteinExistence type="predicted"/>
<feature type="transmembrane region" description="Helical" evidence="14">
    <location>
        <begin position="6"/>
        <end position="32"/>
    </location>
</feature>
<dbReference type="PANTHER" id="PTHR45528">
    <property type="entry name" value="SENSOR HISTIDINE KINASE CPXA"/>
    <property type="match status" value="1"/>
</dbReference>
<dbReference type="PANTHER" id="PTHR45528:SF1">
    <property type="entry name" value="SENSOR HISTIDINE KINASE CPXA"/>
    <property type="match status" value="1"/>
</dbReference>
<dbReference type="InterPro" id="IPR005467">
    <property type="entry name" value="His_kinase_dom"/>
</dbReference>
<dbReference type="EMBL" id="RLII01000003">
    <property type="protein sequence ID" value="RXE60066.1"/>
    <property type="molecule type" value="Genomic_DNA"/>
</dbReference>
<name>A0A4Q0I6P3_9FIRM</name>
<dbReference type="RefSeq" id="WP_069193269.1">
    <property type="nucleotide sequence ID" value="NZ_RLII01000003.1"/>
</dbReference>
<sequence>MLKTLFSKIVVIFIAILIVSTSITGAMLYIFLGNFASEEKEDLLSDTGDSINSMLNDYLTAYYNNYNDPMFAFWDEIYRSMLDNALERDSQSTGSIIWIVSTEGEIGVIKGNQAVVKEIIQKLTDNNGRVRLQNPAQYKDVLSGNVPLVKEMGDFYGLFKDTNVSWLTIEKPFVYDGKVLGAVYLHTPVPEVQRARSSVFKFFMFAVAISIIISIVLVYIFSLRLSRPLKKINSAAKKIASGNFDERLDISSEDEIGELAKSFNNMAGELQNLENMRRGFIANVSHELRTPMTSIHGFIEGILDGTIPPEKEKEYLFIVRDEIRRLNRLTTDLLDLARMESGEVSIKPVDFNINELIRRCIIKLENFITQKDIDVEASFEEEDMYVKADIDSIERVLINLMHNAVKFVRQNGKIRVSTSRYRGKILVSVEDNGIGIDKNEIDLIWERFYKSDKSRSKEKGGTGLGLAIVRNIINDHSQEIWVESDVGMGTKFYFTLDKGSSSENI</sequence>
<keyword evidence="8" id="KW-0547">Nucleotide-binding</keyword>
<feature type="domain" description="Histidine kinase" evidence="15">
    <location>
        <begin position="283"/>
        <end position="500"/>
    </location>
</feature>
<evidence type="ECO:0000313" key="17">
    <source>
        <dbReference type="EMBL" id="RXE60066.1"/>
    </source>
</evidence>
<keyword evidence="7 14" id="KW-0812">Transmembrane</keyword>
<keyword evidence="11 14" id="KW-1133">Transmembrane helix</keyword>
<dbReference type="InterPro" id="IPR003661">
    <property type="entry name" value="HisK_dim/P_dom"/>
</dbReference>
<accession>A0A4Q0I6P3</accession>
<keyword evidence="5" id="KW-0597">Phosphoprotein</keyword>
<evidence type="ECO:0000256" key="14">
    <source>
        <dbReference type="SAM" id="Phobius"/>
    </source>
</evidence>
<comment type="caution">
    <text evidence="17">The sequence shown here is derived from an EMBL/GenBank/DDBJ whole genome shotgun (WGS) entry which is preliminary data.</text>
</comment>
<dbReference type="GO" id="GO:0005524">
    <property type="term" value="F:ATP binding"/>
    <property type="evidence" value="ECO:0007669"/>
    <property type="project" value="UniProtKB-KW"/>
</dbReference>
<dbReference type="FunFam" id="3.30.565.10:FF:000006">
    <property type="entry name" value="Sensor histidine kinase WalK"/>
    <property type="match status" value="1"/>
</dbReference>
<evidence type="ECO:0000256" key="8">
    <source>
        <dbReference type="ARBA" id="ARBA00022741"/>
    </source>
</evidence>
<dbReference type="Pfam" id="PF02518">
    <property type="entry name" value="HATPase_c"/>
    <property type="match status" value="1"/>
</dbReference>
<dbReference type="CDD" id="cd00075">
    <property type="entry name" value="HATPase"/>
    <property type="match status" value="1"/>
</dbReference>
<dbReference type="InterPro" id="IPR036890">
    <property type="entry name" value="HATPase_C_sf"/>
</dbReference>
<dbReference type="OrthoDB" id="9813151at2"/>
<evidence type="ECO:0000256" key="9">
    <source>
        <dbReference type="ARBA" id="ARBA00022777"/>
    </source>
</evidence>
<dbReference type="Gene3D" id="3.30.565.10">
    <property type="entry name" value="Histidine kinase-like ATPase, C-terminal domain"/>
    <property type="match status" value="1"/>
</dbReference>
<keyword evidence="13 14" id="KW-0472">Membrane</keyword>
<keyword evidence="6" id="KW-0808">Transferase</keyword>
<dbReference type="SMART" id="SM00387">
    <property type="entry name" value="HATPase_c"/>
    <property type="match status" value="1"/>
</dbReference>
<dbReference type="CDD" id="cd06225">
    <property type="entry name" value="HAMP"/>
    <property type="match status" value="1"/>
</dbReference>